<feature type="repeat" description="TPR" evidence="10">
    <location>
        <begin position="907"/>
        <end position="940"/>
    </location>
</feature>
<name>A0A8J2JP39_9HEXA</name>
<keyword evidence="5" id="KW-0677">Repeat</keyword>
<accession>A0A8J2JP39</accession>
<evidence type="ECO:0000256" key="10">
    <source>
        <dbReference type="PROSITE-ProRule" id="PRU00339"/>
    </source>
</evidence>
<feature type="transmembrane region" description="Helical" evidence="12">
    <location>
        <begin position="166"/>
        <end position="185"/>
    </location>
</feature>
<evidence type="ECO:0000256" key="7">
    <source>
        <dbReference type="ARBA" id="ARBA00022824"/>
    </source>
</evidence>
<feature type="compositionally biased region" description="Basic residues" evidence="11">
    <location>
        <begin position="191"/>
        <end position="203"/>
    </location>
</feature>
<feature type="repeat" description="TPR" evidence="10">
    <location>
        <begin position="975"/>
        <end position="1008"/>
    </location>
</feature>
<feature type="repeat" description="TPR" evidence="10">
    <location>
        <begin position="838"/>
        <end position="871"/>
    </location>
</feature>
<sequence>MFSRKARIDWVALWSSCLAFIVYLNSFKAGFVYDDNRAILSNLDVLPETPWASLMTNDFWGSPLSHSGSHKSFRPLTTLTFRLNYYFSGFNPWSYHLTNVLLHTLTTWLFVRVARIVFRSQSTSSSSPASTSARSRKMAVLVSSLLFACHPIHTEAVTGVVGRAEVGSTGFALAAFLLYVSHVKYRDKLKQRSHQNHHHHHHQQQQQDQPYQQRGCSHDCNMHRCTGSYVTHKKLCRNEHQNSTQTTHLPGPIPHHQFYFRSIMYLAASIILAAAAMFTKEQGITILLVCATYDLIRSIIRERQYQTQPSWRKLECSASVIILGVSFLALFHLRVSLMGGFEPPKFARADNPTAHHGNVCVRLATFLFLPVLNIFLLLYPYCLSYDWSMEAVPRVTEISDPRNLITVLFYFFLVRRIVMSFKLVNKSMGEICESEECRGPGVTSPLKNVCNVCRFTSSSNNQKCSNNNSIIQTPAWTSLVDDQLRKGMSGIHHHHHHHHSGVRKQSQRGGGGGGGGTGQGGPHFKFNSINSNKLSRALGKTFRRQVPSVTSTVDPSLLLNSSPAATSACSGGVNSSIPLEHGAFLLELAFLICPFLPATNLFFYVGFVIAERVLYFPSVGFCLLAGHGFLQLWTRTQRHNRPRLSQILITSAIITLLFLSLRTARRNEDWRDEEELYSAGIPVNPPKSWGNLANVLHNQGRLAEAEVAYRQALRFRSNMADVHYNLGLLLEGQGRLDEALTSYRSAIHFRPLLAPGYLNAGQVLIRQRKTREAMELYEKCFKLSDEGVKDLRIHIEAKVTALLRYGKLLVEEDDDPKTAIGIYRQAVKLMPPHFSQAQSVYNALGEALSRVGEASQAEEYFKEALRRSPDHIPAHLTYGMMLARNKTRLLEAESWFRRAKRIAPADARVYQHYGQFLASQGRNSEAAESYVMADALTPNDYEIVVGAANGLRQAGDNLMAEVYYEKAVALRPQEARAHMNLGAIRHLNRKYPEAHESYLTALILKPNDPMTMENLKKLCQLQGRTKLLQSCSRLALGKSLQEDQFMGESSAIQSKGYYYNQDGLDHSSSPEPIISERRDISHIVS</sequence>
<feature type="transmembrane region" description="Helical" evidence="12">
    <location>
        <begin position="258"/>
        <end position="278"/>
    </location>
</feature>
<feature type="domain" description="DUF1736" evidence="13">
    <location>
        <begin position="341"/>
        <end position="414"/>
    </location>
</feature>
<dbReference type="PANTHER" id="PTHR44216:SF3">
    <property type="entry name" value="PROTEIN O-MANNOSYL-TRANSFERASE TMTC2"/>
    <property type="match status" value="1"/>
</dbReference>
<evidence type="ECO:0000256" key="3">
    <source>
        <dbReference type="ARBA" id="ARBA00022679"/>
    </source>
</evidence>
<dbReference type="PANTHER" id="PTHR44216">
    <property type="entry name" value="PROTEIN O-MANNOSYL-TRANSFERASE TMTC2"/>
    <property type="match status" value="1"/>
</dbReference>
<evidence type="ECO:0000256" key="2">
    <source>
        <dbReference type="ARBA" id="ARBA00004370"/>
    </source>
</evidence>
<dbReference type="PROSITE" id="PS50005">
    <property type="entry name" value="TPR"/>
    <property type="match status" value="5"/>
</dbReference>
<evidence type="ECO:0000259" key="13">
    <source>
        <dbReference type="Pfam" id="PF08409"/>
    </source>
</evidence>
<feature type="transmembrane region" description="Helical" evidence="12">
    <location>
        <begin position="401"/>
        <end position="418"/>
    </location>
</feature>
<feature type="repeat" description="TPR" evidence="10">
    <location>
        <begin position="720"/>
        <end position="753"/>
    </location>
</feature>
<evidence type="ECO:0000313" key="15">
    <source>
        <dbReference type="Proteomes" id="UP000708208"/>
    </source>
</evidence>
<keyword evidence="8 12" id="KW-1133">Transmembrane helix</keyword>
<feature type="repeat" description="TPR" evidence="10">
    <location>
        <begin position="754"/>
        <end position="787"/>
    </location>
</feature>
<keyword evidence="9 12" id="KW-0472">Membrane</keyword>
<feature type="transmembrane region" description="Helical" evidence="12">
    <location>
        <begin position="644"/>
        <end position="661"/>
    </location>
</feature>
<feature type="transmembrane region" description="Helical" evidence="12">
    <location>
        <begin position="359"/>
        <end position="381"/>
    </location>
</feature>
<dbReference type="InterPro" id="IPR013618">
    <property type="entry name" value="TMTC_DUF1736"/>
</dbReference>
<feature type="transmembrane region" description="Helical" evidence="12">
    <location>
        <begin position="12"/>
        <end position="33"/>
    </location>
</feature>
<evidence type="ECO:0000313" key="14">
    <source>
        <dbReference type="EMBL" id="CAG7723419.1"/>
    </source>
</evidence>
<keyword evidence="15" id="KW-1185">Reference proteome</keyword>
<keyword evidence="3" id="KW-0808">Transferase</keyword>
<comment type="subcellular location">
    <subcellularLocation>
        <location evidence="1">Endoplasmic reticulum</location>
    </subcellularLocation>
    <subcellularLocation>
        <location evidence="2">Membrane</location>
    </subcellularLocation>
</comment>
<feature type="region of interest" description="Disordered" evidence="11">
    <location>
        <begin position="490"/>
        <end position="522"/>
    </location>
</feature>
<evidence type="ECO:0000256" key="11">
    <source>
        <dbReference type="SAM" id="MobiDB-lite"/>
    </source>
</evidence>
<feature type="transmembrane region" description="Helical" evidence="12">
    <location>
        <begin position="613"/>
        <end position="632"/>
    </location>
</feature>
<dbReference type="Pfam" id="PF13414">
    <property type="entry name" value="TPR_11"/>
    <property type="match status" value="1"/>
</dbReference>
<dbReference type="Pfam" id="PF13432">
    <property type="entry name" value="TPR_16"/>
    <property type="match status" value="2"/>
</dbReference>
<dbReference type="AlphaFoldDB" id="A0A8J2JP39"/>
<evidence type="ECO:0000256" key="8">
    <source>
        <dbReference type="ARBA" id="ARBA00022989"/>
    </source>
</evidence>
<keyword evidence="4 12" id="KW-0812">Transmembrane</keyword>
<keyword evidence="7" id="KW-0256">Endoplasmic reticulum</keyword>
<reference evidence="14" key="1">
    <citation type="submission" date="2021-06" db="EMBL/GenBank/DDBJ databases">
        <authorList>
            <person name="Hodson N. C."/>
            <person name="Mongue J. A."/>
            <person name="Jaron S. K."/>
        </authorList>
    </citation>
    <scope>NUCLEOTIDE SEQUENCE</scope>
</reference>
<dbReference type="Pfam" id="PF13181">
    <property type="entry name" value="TPR_8"/>
    <property type="match status" value="1"/>
</dbReference>
<dbReference type="PROSITE" id="PS50293">
    <property type="entry name" value="TPR_REGION"/>
    <property type="match status" value="2"/>
</dbReference>
<feature type="transmembrane region" description="Helical" evidence="12">
    <location>
        <begin position="318"/>
        <end position="338"/>
    </location>
</feature>
<dbReference type="EMBL" id="CAJVCH010098985">
    <property type="protein sequence ID" value="CAG7723419.1"/>
    <property type="molecule type" value="Genomic_DNA"/>
</dbReference>
<feature type="compositionally biased region" description="Gly residues" evidence="11">
    <location>
        <begin position="508"/>
        <end position="521"/>
    </location>
</feature>
<feature type="compositionally biased region" description="Basic residues" evidence="11">
    <location>
        <begin position="491"/>
        <end position="506"/>
    </location>
</feature>
<proteinExistence type="predicted"/>
<feature type="transmembrane region" description="Helical" evidence="12">
    <location>
        <begin position="138"/>
        <end position="154"/>
    </location>
</feature>
<dbReference type="InterPro" id="IPR052384">
    <property type="entry name" value="TMTC_O-mannosyltransferase"/>
</dbReference>
<evidence type="ECO:0000256" key="9">
    <source>
        <dbReference type="ARBA" id="ARBA00023136"/>
    </source>
</evidence>
<dbReference type="Pfam" id="PF08409">
    <property type="entry name" value="TMTC_DUF1736"/>
    <property type="match status" value="1"/>
</dbReference>
<comment type="caution">
    <text evidence="14">The sequence shown here is derived from an EMBL/GenBank/DDBJ whole genome shotgun (WGS) entry which is preliminary data.</text>
</comment>
<protein>
    <recommendedName>
        <fullName evidence="13">DUF1736 domain-containing protein</fullName>
    </recommendedName>
</protein>
<dbReference type="GO" id="GO:0035269">
    <property type="term" value="P:protein O-linked glycosylation via mannose"/>
    <property type="evidence" value="ECO:0007669"/>
    <property type="project" value="TreeGrafter"/>
</dbReference>
<dbReference type="OrthoDB" id="1658288at2759"/>
<evidence type="ECO:0000256" key="5">
    <source>
        <dbReference type="ARBA" id="ARBA00022737"/>
    </source>
</evidence>
<evidence type="ECO:0000256" key="4">
    <source>
        <dbReference type="ARBA" id="ARBA00022692"/>
    </source>
</evidence>
<dbReference type="GO" id="GO:0005789">
    <property type="term" value="C:endoplasmic reticulum membrane"/>
    <property type="evidence" value="ECO:0007669"/>
    <property type="project" value="TreeGrafter"/>
</dbReference>
<evidence type="ECO:0000256" key="1">
    <source>
        <dbReference type="ARBA" id="ARBA00004240"/>
    </source>
</evidence>
<evidence type="ECO:0000256" key="12">
    <source>
        <dbReference type="SAM" id="Phobius"/>
    </source>
</evidence>
<feature type="transmembrane region" description="Helical" evidence="12">
    <location>
        <begin position="584"/>
        <end position="607"/>
    </location>
</feature>
<feature type="compositionally biased region" description="Low complexity" evidence="11">
    <location>
        <begin position="204"/>
        <end position="213"/>
    </location>
</feature>
<dbReference type="GO" id="GO:0000030">
    <property type="term" value="F:mannosyltransferase activity"/>
    <property type="evidence" value="ECO:0007669"/>
    <property type="project" value="TreeGrafter"/>
</dbReference>
<dbReference type="UniPathway" id="UPA00378"/>
<gene>
    <name evidence="14" type="ORF">AFUS01_LOCUS12508</name>
</gene>
<feature type="region of interest" description="Disordered" evidence="11">
    <location>
        <begin position="190"/>
        <end position="213"/>
    </location>
</feature>
<dbReference type="Proteomes" id="UP000708208">
    <property type="component" value="Unassembled WGS sequence"/>
</dbReference>
<organism evidence="14 15">
    <name type="scientific">Allacma fusca</name>
    <dbReference type="NCBI Taxonomy" id="39272"/>
    <lineage>
        <taxon>Eukaryota</taxon>
        <taxon>Metazoa</taxon>
        <taxon>Ecdysozoa</taxon>
        <taxon>Arthropoda</taxon>
        <taxon>Hexapoda</taxon>
        <taxon>Collembola</taxon>
        <taxon>Symphypleona</taxon>
        <taxon>Sminthuridae</taxon>
        <taxon>Allacma</taxon>
    </lineage>
</organism>
<dbReference type="SMART" id="SM00028">
    <property type="entry name" value="TPR"/>
    <property type="match status" value="7"/>
</dbReference>
<keyword evidence="6 10" id="KW-0802">TPR repeat</keyword>
<dbReference type="InterPro" id="IPR019734">
    <property type="entry name" value="TPR_rpt"/>
</dbReference>
<evidence type="ECO:0000256" key="6">
    <source>
        <dbReference type="ARBA" id="ARBA00022803"/>
    </source>
</evidence>